<organism evidence="3 4">
    <name type="scientific">Pseudarthrobacter equi</name>
    <dbReference type="NCBI Taxonomy" id="728066"/>
    <lineage>
        <taxon>Bacteria</taxon>
        <taxon>Bacillati</taxon>
        <taxon>Actinomycetota</taxon>
        <taxon>Actinomycetes</taxon>
        <taxon>Micrococcales</taxon>
        <taxon>Micrococcaceae</taxon>
        <taxon>Pseudarthrobacter</taxon>
    </lineage>
</organism>
<dbReference type="CDD" id="cd22341">
    <property type="entry name" value="NucS-like"/>
    <property type="match status" value="1"/>
</dbReference>
<gene>
    <name evidence="3" type="ORF">SAMN04489743_1111</name>
</gene>
<sequence>MAAAWVVRQGRGGQFADEMIRSGYIGVDFIGDYDIRPHLGGGAEVFRGAMNGIYQEMYPEKPRVAVGLAMGNLWAASEGIAEGDLVLAPKPDRTYQYGVVAGGYEYHPGTDLPHRRPVDWKGSINRDDMSPTLASTAAVPMTVFQLEAHAAELATLTQLTEASQPVVQAIASEVQEQLAFQLEKQLEEFLVHNWASTSLGREFDIYAEDGQPVGQQYPSDTGPMDILAISKDRSRLLVVELKRGRASDAVVGQIQRYMGYVQDALLEPGQSVEGVIIAQEDDLRIRRALSMTRNIRFMRYRVEFHLEEAR</sequence>
<dbReference type="InterPro" id="IPR002793">
    <property type="entry name" value="Endonuclease_NucS"/>
</dbReference>
<proteinExistence type="predicted"/>
<dbReference type="InterPro" id="IPR011856">
    <property type="entry name" value="tRNA_endonuc-like_dom_sf"/>
</dbReference>
<keyword evidence="4" id="KW-1185">Reference proteome</keyword>
<reference evidence="4" key="1">
    <citation type="submission" date="2016-10" db="EMBL/GenBank/DDBJ databases">
        <authorList>
            <person name="Varghese N."/>
            <person name="Submissions S."/>
        </authorList>
    </citation>
    <scope>NUCLEOTIDE SEQUENCE [LARGE SCALE GENOMIC DNA]</scope>
    <source>
        <strain evidence="4">IMMIB L-1606</strain>
    </source>
</reference>
<protein>
    <submittedName>
        <fullName evidence="3">Restriction system protein</fullName>
    </submittedName>
</protein>
<evidence type="ECO:0000313" key="3">
    <source>
        <dbReference type="EMBL" id="SDS88354.1"/>
    </source>
</evidence>
<dbReference type="Proteomes" id="UP000198751">
    <property type="component" value="Chromosome I"/>
</dbReference>
<name>A0A1H1VTV4_9MICC</name>
<dbReference type="EMBL" id="LT629779">
    <property type="protein sequence ID" value="SDS88354.1"/>
    <property type="molecule type" value="Genomic_DNA"/>
</dbReference>
<dbReference type="OrthoDB" id="570199at2"/>
<evidence type="ECO:0000313" key="4">
    <source>
        <dbReference type="Proteomes" id="UP000198751"/>
    </source>
</evidence>
<dbReference type="AlphaFoldDB" id="A0A1H1VTV4"/>
<dbReference type="InterPro" id="IPR048301">
    <property type="entry name" value="NucS_C"/>
</dbReference>
<keyword evidence="1" id="KW-0238">DNA-binding</keyword>
<dbReference type="RefSeq" id="WP_091718271.1">
    <property type="nucleotide sequence ID" value="NZ_LT629779.1"/>
</dbReference>
<feature type="domain" description="Endonuclease NucS C-terminal" evidence="2">
    <location>
        <begin position="207"/>
        <end position="299"/>
    </location>
</feature>
<dbReference type="GO" id="GO:0003677">
    <property type="term" value="F:DNA binding"/>
    <property type="evidence" value="ECO:0007669"/>
    <property type="project" value="UniProtKB-KW"/>
</dbReference>
<accession>A0A1H1VTV4</accession>
<dbReference type="GO" id="GO:0004519">
    <property type="term" value="F:endonuclease activity"/>
    <property type="evidence" value="ECO:0007669"/>
    <property type="project" value="InterPro"/>
</dbReference>
<dbReference type="Pfam" id="PF01939">
    <property type="entry name" value="NucS_C"/>
    <property type="match status" value="1"/>
</dbReference>
<dbReference type="Gene3D" id="3.40.1350.10">
    <property type="match status" value="1"/>
</dbReference>
<evidence type="ECO:0000256" key="1">
    <source>
        <dbReference type="ARBA" id="ARBA00023125"/>
    </source>
</evidence>
<evidence type="ECO:0000259" key="2">
    <source>
        <dbReference type="Pfam" id="PF01939"/>
    </source>
</evidence>